<dbReference type="GO" id="GO:0005829">
    <property type="term" value="C:cytosol"/>
    <property type="evidence" value="ECO:0007669"/>
    <property type="project" value="TreeGrafter"/>
</dbReference>
<dbReference type="Gene3D" id="1.20.1260.10">
    <property type="match status" value="1"/>
</dbReference>
<keyword evidence="7" id="KW-1185">Reference proteome</keyword>
<dbReference type="InterPro" id="IPR009040">
    <property type="entry name" value="Ferritin-like_diiron"/>
</dbReference>
<protein>
    <submittedName>
        <fullName evidence="6">Ferritin-like domain-containing protein</fullName>
    </submittedName>
</protein>
<feature type="domain" description="Ferritin-like diiron" evidence="4">
    <location>
        <begin position="41"/>
        <end position="190"/>
    </location>
</feature>
<gene>
    <name evidence="6" type="ORF">ABU614_18665</name>
    <name evidence="5" type="ORF">V2J18_12310</name>
</gene>
<dbReference type="InterPro" id="IPR012347">
    <property type="entry name" value="Ferritin-like"/>
</dbReference>
<dbReference type="SUPFAM" id="SSF47240">
    <property type="entry name" value="Ferritin-like"/>
    <property type="match status" value="1"/>
</dbReference>
<dbReference type="PANTHER" id="PTHR30295:SF1">
    <property type="entry name" value="DNA PROTECTION DURING STARVATION PROTEIN"/>
    <property type="match status" value="1"/>
</dbReference>
<feature type="binding site" evidence="3">
    <location>
        <position position="173"/>
    </location>
    <ligand>
        <name>Fe cation</name>
        <dbReference type="ChEBI" id="CHEBI:24875"/>
    </ligand>
</feature>
<dbReference type="PANTHER" id="PTHR30295">
    <property type="entry name" value="BACTERIOFERRITIN"/>
    <property type="match status" value="1"/>
</dbReference>
<evidence type="ECO:0000313" key="6">
    <source>
        <dbReference type="EMBL" id="XCO74382.1"/>
    </source>
</evidence>
<keyword evidence="1" id="KW-0409">Iron storage</keyword>
<feature type="binding site" evidence="3">
    <location>
        <position position="141"/>
    </location>
    <ligand>
        <name>Fe cation</name>
        <dbReference type="ChEBI" id="CHEBI:24875"/>
    </ligand>
</feature>
<dbReference type="Pfam" id="PF00210">
    <property type="entry name" value="Ferritin"/>
    <property type="match status" value="1"/>
</dbReference>
<dbReference type="PIRSF" id="PIRSF018063">
    <property type="entry name" value="Ferrtn_UCP018063"/>
    <property type="match status" value="1"/>
</dbReference>
<evidence type="ECO:0000256" key="1">
    <source>
        <dbReference type="ARBA" id="ARBA00022434"/>
    </source>
</evidence>
<evidence type="ECO:0000313" key="7">
    <source>
        <dbReference type="Proteomes" id="UP001387215"/>
    </source>
</evidence>
<reference evidence="5 7" key="1">
    <citation type="submission" date="2024-02" db="EMBL/GenBank/DDBJ databases">
        <title>Lysobacter Genome Sequencing and Mining.</title>
        <authorList>
            <person name="Bierman J."/>
            <person name="Walker M.C."/>
        </authorList>
    </citation>
    <scope>NUCLEOTIDE SEQUENCE [LARGE SCALE GENOMIC DNA]</scope>
    <source>
        <strain evidence="5 7">PB6250</strain>
    </source>
</reference>
<dbReference type="AlphaFoldDB" id="A0AAU8MS28"/>
<sequence>MPAKPMRQNDAPASAFVTDLATIRARARQHIEDGAITASYTADRSAVIKLLNEALATEIVCVLRYKRHYFMASGLMAEAVKAEFLEHANQEQAHADRIAERIVQLGGEPDLNPDVLSKHAHAEYVEGRDLRDMVKEDLIAERIAIDSYREIIRFVGDRDTTTQRLMEDILAQEEEHADELADLLDGWTGQ</sequence>
<feature type="binding site" evidence="3">
    <location>
        <position position="58"/>
    </location>
    <ligand>
        <name>Fe cation</name>
        <dbReference type="ChEBI" id="CHEBI:24875"/>
    </ligand>
</feature>
<evidence type="ECO:0000256" key="3">
    <source>
        <dbReference type="PIRSR" id="PIRSR018063-50"/>
    </source>
</evidence>
<reference evidence="6" key="2">
    <citation type="submission" date="2024-06" db="EMBL/GenBank/DDBJ databases">
        <authorList>
            <person name="Li S."/>
        </authorList>
    </citation>
    <scope>NUCLEOTIDE SEQUENCE</scope>
    <source>
        <strain evidence="6">SR10</strain>
    </source>
</reference>
<dbReference type="GO" id="GO:0004322">
    <property type="term" value="F:ferroxidase activity"/>
    <property type="evidence" value="ECO:0007669"/>
    <property type="project" value="TreeGrafter"/>
</dbReference>
<dbReference type="PROSITE" id="PS50905">
    <property type="entry name" value="FERRITIN_LIKE"/>
    <property type="match status" value="1"/>
</dbReference>
<dbReference type="InterPro" id="IPR008331">
    <property type="entry name" value="Ferritin_DPS_dom"/>
</dbReference>
<dbReference type="GO" id="GO:0008199">
    <property type="term" value="F:ferric iron binding"/>
    <property type="evidence" value="ECO:0007669"/>
    <property type="project" value="InterPro"/>
</dbReference>
<evidence type="ECO:0000259" key="4">
    <source>
        <dbReference type="PROSITE" id="PS50905"/>
    </source>
</evidence>
<name>A0AAU8MS28_9GAMM</name>
<dbReference type="CDD" id="cd00657">
    <property type="entry name" value="Ferritin_like"/>
    <property type="match status" value="1"/>
</dbReference>
<dbReference type="EMBL" id="JBANDL010000002">
    <property type="protein sequence ID" value="MEI2455465.1"/>
    <property type="molecule type" value="Genomic_DNA"/>
</dbReference>
<evidence type="ECO:0000256" key="2">
    <source>
        <dbReference type="ARBA" id="ARBA00023004"/>
    </source>
</evidence>
<dbReference type="GO" id="GO:0020037">
    <property type="term" value="F:heme binding"/>
    <property type="evidence" value="ECO:0007669"/>
    <property type="project" value="TreeGrafter"/>
</dbReference>
<feature type="binding site" evidence="3">
    <location>
        <position position="176"/>
    </location>
    <ligand>
        <name>Fe cation</name>
        <dbReference type="ChEBI" id="CHEBI:24875"/>
    </ligand>
</feature>
<keyword evidence="2 3" id="KW-0408">Iron</keyword>
<dbReference type="GO" id="GO:0006879">
    <property type="term" value="P:intracellular iron ion homeostasis"/>
    <property type="evidence" value="ECO:0007669"/>
    <property type="project" value="UniProtKB-KW"/>
</dbReference>
<feature type="binding site" evidence="3">
    <location>
        <position position="94"/>
    </location>
    <ligand>
        <name>Fe cation</name>
        <dbReference type="ChEBI" id="CHEBI:24875"/>
    </ligand>
</feature>
<proteinExistence type="predicted"/>
<keyword evidence="3" id="KW-0479">Metal-binding</keyword>
<accession>A0AAU8MS28</accession>
<organism evidence="6">
    <name type="scientific">Lysobacter firmicutimachus</name>
    <dbReference type="NCBI Taxonomy" id="1792846"/>
    <lineage>
        <taxon>Bacteria</taxon>
        <taxon>Pseudomonadati</taxon>
        <taxon>Pseudomonadota</taxon>
        <taxon>Gammaproteobacteria</taxon>
        <taxon>Lysobacterales</taxon>
        <taxon>Lysobacteraceae</taxon>
        <taxon>Lysobacter</taxon>
    </lineage>
</organism>
<dbReference type="EMBL" id="CP159925">
    <property type="protein sequence ID" value="XCO74382.1"/>
    <property type="molecule type" value="Genomic_DNA"/>
</dbReference>
<dbReference type="InterPro" id="IPR014490">
    <property type="entry name" value="Dps-like"/>
</dbReference>
<dbReference type="Proteomes" id="UP001387215">
    <property type="component" value="Unassembled WGS sequence"/>
</dbReference>
<evidence type="ECO:0000313" key="5">
    <source>
        <dbReference type="EMBL" id="MEI2455465.1"/>
    </source>
</evidence>
<dbReference type="InterPro" id="IPR009078">
    <property type="entry name" value="Ferritin-like_SF"/>
</dbReference>